<name>A0A1I4ARR2_9HYPH</name>
<proteinExistence type="predicted"/>
<dbReference type="InterPro" id="IPR054836">
    <property type="entry name" value="Tn5_transposase"/>
</dbReference>
<dbReference type="InterPro" id="IPR014735">
    <property type="entry name" value="Transposase_Tn5-like_N"/>
</dbReference>
<dbReference type="Proteomes" id="UP000198755">
    <property type="component" value="Unassembled WGS sequence"/>
</dbReference>
<dbReference type="PANTHER" id="PTHR37319:SF1">
    <property type="entry name" value="TRANSPOSASE TN5 DIMERISATION DOMAIN-CONTAINING PROTEIN"/>
    <property type="match status" value="1"/>
</dbReference>
<gene>
    <name evidence="2" type="ORF">SAMN05444581_11187</name>
</gene>
<dbReference type="SUPFAM" id="SSF53098">
    <property type="entry name" value="Ribonuclease H-like"/>
    <property type="match status" value="1"/>
</dbReference>
<dbReference type="STRING" id="1612308.SAMN05444581_11187"/>
<sequence>MGGSIPFACQDWSNTKAAYRFFSNPRVQEGQILNGHFAATRGRYDESDGPILILQDTTEFTYQRRDPHAIGFTKSVNSGRDQDGRLRHHAVCGILMHSSLAVTPEGLPLGLAAVKFWNREKFKGTAQLKRKINPTRVPIEKKESVRWLENLRQSVDLLGRPERCIHVEDRESDIYELYCLTKDLGTHFVVRTVVNRLAGDGDHTVSVEMQAAPSAGVLQIEVRGDQDEISHASLDVRFKRVIVLPPIGKQKRYPSLELSVIHATEINAPSGRKPIVWKLLTDFDVRSFEQAVEKIRWYATRWKIEVFHKILKSGCRAEDAKLRAADRLANLVAVFCIVSWRVMWLTMMARAAPDAPPTIALTPPEIKILNQLVSNSGNRGAKQNTLQFYLTMLARLGGYLARASDPPPGNTVVWRGLRRLADIHLGAEMNSRPRCG</sequence>
<evidence type="ECO:0000259" key="1">
    <source>
        <dbReference type="Pfam" id="PF14706"/>
    </source>
</evidence>
<reference evidence="2 3" key="1">
    <citation type="submission" date="2016-10" db="EMBL/GenBank/DDBJ databases">
        <authorList>
            <person name="de Groot N.N."/>
        </authorList>
    </citation>
    <scope>NUCLEOTIDE SEQUENCE [LARGE SCALE GENOMIC DNA]</scope>
    <source>
        <strain evidence="2 3">NE2</strain>
    </source>
</reference>
<dbReference type="Gene3D" id="3.90.350.10">
    <property type="entry name" value="Transposase Inhibitor Protein From Tn5, Chain A, domain 1"/>
    <property type="match status" value="1"/>
</dbReference>
<organism evidence="2 3">
    <name type="scientific">Methylocapsa palsarum</name>
    <dbReference type="NCBI Taxonomy" id="1612308"/>
    <lineage>
        <taxon>Bacteria</taxon>
        <taxon>Pseudomonadati</taxon>
        <taxon>Pseudomonadota</taxon>
        <taxon>Alphaproteobacteria</taxon>
        <taxon>Hyphomicrobiales</taxon>
        <taxon>Beijerinckiaceae</taxon>
        <taxon>Methylocapsa</taxon>
    </lineage>
</organism>
<dbReference type="AlphaFoldDB" id="A0A1I4ARR2"/>
<accession>A0A1I4ARR2</accession>
<dbReference type="InterPro" id="IPR014737">
    <property type="entry name" value="Transposase_Tn5-like_C"/>
</dbReference>
<dbReference type="InterPro" id="IPR047768">
    <property type="entry name" value="Tn5p-like"/>
</dbReference>
<dbReference type="InterPro" id="IPR038215">
    <property type="entry name" value="TN5-like_N_sf"/>
</dbReference>
<evidence type="ECO:0000313" key="3">
    <source>
        <dbReference type="Proteomes" id="UP000198755"/>
    </source>
</evidence>
<keyword evidence="3" id="KW-1185">Reference proteome</keyword>
<evidence type="ECO:0000313" key="2">
    <source>
        <dbReference type="EMBL" id="SFK59228.1"/>
    </source>
</evidence>
<dbReference type="EMBL" id="FOSN01000011">
    <property type="protein sequence ID" value="SFK59228.1"/>
    <property type="molecule type" value="Genomic_DNA"/>
</dbReference>
<feature type="domain" description="Transposase Tn5-like N-terminal" evidence="1">
    <location>
        <begin position="1"/>
        <end position="27"/>
    </location>
</feature>
<dbReference type="Gene3D" id="1.10.246.40">
    <property type="entry name" value="Tn5 transposase, domain 1"/>
    <property type="match status" value="1"/>
</dbReference>
<dbReference type="InterPro" id="IPR012337">
    <property type="entry name" value="RNaseH-like_sf"/>
</dbReference>
<dbReference type="Pfam" id="PF14706">
    <property type="entry name" value="Tnp_DNA_bind"/>
    <property type="match status" value="1"/>
</dbReference>
<dbReference type="NCBIfam" id="NF033590">
    <property type="entry name" value="transpos_IS4_3"/>
    <property type="match status" value="1"/>
</dbReference>
<protein>
    <submittedName>
        <fullName evidence="2">Transposase Tn5 dimerisation domain-containing protein</fullName>
    </submittedName>
</protein>
<dbReference type="PANTHER" id="PTHR37319">
    <property type="entry name" value="TRANSPOSASE"/>
    <property type="match status" value="1"/>
</dbReference>
<dbReference type="Gene3D" id="1.10.740.10">
    <property type="entry name" value="Transferase Inhibitor Protein From Tn5, Chain"/>
    <property type="match status" value="1"/>
</dbReference>